<dbReference type="InterPro" id="IPR050111">
    <property type="entry name" value="C-type_lectin/snaclec_domain"/>
</dbReference>
<dbReference type="OrthoDB" id="7724281at2759"/>
<dbReference type="InterPro" id="IPR001304">
    <property type="entry name" value="C-type_lectin-like"/>
</dbReference>
<evidence type="ECO:0000313" key="3">
    <source>
        <dbReference type="EMBL" id="CAG9809169.1"/>
    </source>
</evidence>
<feature type="signal peptide" evidence="1">
    <location>
        <begin position="1"/>
        <end position="17"/>
    </location>
</feature>
<feature type="domain" description="C-type lectin" evidence="2">
    <location>
        <begin position="57"/>
        <end position="177"/>
    </location>
</feature>
<dbReference type="Gene3D" id="3.10.100.10">
    <property type="entry name" value="Mannose-Binding Protein A, subunit A"/>
    <property type="match status" value="1"/>
</dbReference>
<feature type="chain" id="PRO_5040489439" description="C-type lectin domain-containing protein" evidence="1">
    <location>
        <begin position="18"/>
        <end position="193"/>
    </location>
</feature>
<dbReference type="AlphaFoldDB" id="A0A9N9S3H9"/>
<evidence type="ECO:0000313" key="4">
    <source>
        <dbReference type="Proteomes" id="UP001153620"/>
    </source>
</evidence>
<dbReference type="Proteomes" id="UP001153620">
    <property type="component" value="Chromosome 3"/>
</dbReference>
<gene>
    <name evidence="3" type="ORF">CHIRRI_LOCUS11998</name>
</gene>
<dbReference type="PROSITE" id="PS50041">
    <property type="entry name" value="C_TYPE_LECTIN_2"/>
    <property type="match status" value="1"/>
</dbReference>
<protein>
    <recommendedName>
        <fullName evidence="2">C-type lectin domain-containing protein</fullName>
    </recommendedName>
</protein>
<accession>A0A9N9S3H9</accession>
<dbReference type="CDD" id="cd00037">
    <property type="entry name" value="CLECT"/>
    <property type="match status" value="1"/>
</dbReference>
<dbReference type="EMBL" id="OU895879">
    <property type="protein sequence ID" value="CAG9809169.1"/>
    <property type="molecule type" value="Genomic_DNA"/>
</dbReference>
<sequence>MITKLFLLTALSLMVSSQNHGSYGDPESSSKLHTKFPSENVSFIEIGQYSGEVNDWKYKKSYYVSKSFKANWDVAKAICRSFDLELATFETLEEFQNFEKILESTNPFSDIAHVDGITTKLGSFSDWYWTNSGAKIPYSLLWNPTQPDNGKGSEEACLSLQKFQGKYGFNDYFCSKQATVFICQKTQLFHGCF</sequence>
<keyword evidence="1" id="KW-0732">Signal</keyword>
<dbReference type="InterPro" id="IPR016187">
    <property type="entry name" value="CTDL_fold"/>
</dbReference>
<name>A0A9N9S3H9_9DIPT</name>
<dbReference type="InterPro" id="IPR016186">
    <property type="entry name" value="C-type_lectin-like/link_sf"/>
</dbReference>
<organism evidence="3 4">
    <name type="scientific">Chironomus riparius</name>
    <dbReference type="NCBI Taxonomy" id="315576"/>
    <lineage>
        <taxon>Eukaryota</taxon>
        <taxon>Metazoa</taxon>
        <taxon>Ecdysozoa</taxon>
        <taxon>Arthropoda</taxon>
        <taxon>Hexapoda</taxon>
        <taxon>Insecta</taxon>
        <taxon>Pterygota</taxon>
        <taxon>Neoptera</taxon>
        <taxon>Endopterygota</taxon>
        <taxon>Diptera</taxon>
        <taxon>Nematocera</taxon>
        <taxon>Chironomoidea</taxon>
        <taxon>Chironomidae</taxon>
        <taxon>Chironominae</taxon>
        <taxon>Chironomus</taxon>
    </lineage>
</organism>
<dbReference type="PANTHER" id="PTHR22803">
    <property type="entry name" value="MANNOSE, PHOSPHOLIPASE, LECTIN RECEPTOR RELATED"/>
    <property type="match status" value="1"/>
</dbReference>
<reference evidence="3" key="1">
    <citation type="submission" date="2022-01" db="EMBL/GenBank/DDBJ databases">
        <authorList>
            <person name="King R."/>
        </authorList>
    </citation>
    <scope>NUCLEOTIDE SEQUENCE</scope>
</reference>
<evidence type="ECO:0000256" key="1">
    <source>
        <dbReference type="SAM" id="SignalP"/>
    </source>
</evidence>
<keyword evidence="4" id="KW-1185">Reference proteome</keyword>
<dbReference type="SUPFAM" id="SSF56436">
    <property type="entry name" value="C-type lectin-like"/>
    <property type="match status" value="1"/>
</dbReference>
<reference evidence="3" key="2">
    <citation type="submission" date="2022-10" db="EMBL/GenBank/DDBJ databases">
        <authorList>
            <consortium name="ENA_rothamsted_submissions"/>
            <consortium name="culmorum"/>
            <person name="King R."/>
        </authorList>
    </citation>
    <scope>NUCLEOTIDE SEQUENCE</scope>
</reference>
<evidence type="ECO:0000259" key="2">
    <source>
        <dbReference type="PROSITE" id="PS50041"/>
    </source>
</evidence>
<proteinExistence type="predicted"/>
<dbReference type="SMART" id="SM00034">
    <property type="entry name" value="CLECT"/>
    <property type="match status" value="1"/>
</dbReference>